<evidence type="ECO:0000313" key="9">
    <source>
        <dbReference type="Proteomes" id="UP000006443"/>
    </source>
</evidence>
<dbReference type="EMBL" id="ACJM01000006">
    <property type="protein sequence ID" value="EEG77739.1"/>
    <property type="molecule type" value="Genomic_DNA"/>
</dbReference>
<comment type="similarity">
    <text evidence="3">Belongs to the Ahb/Nir family.</text>
</comment>
<name>C0GG50_DETAL</name>
<keyword evidence="1" id="KW-0456">Lyase</keyword>
<comment type="catalytic activity">
    <reaction evidence="5">
        <text>siroheme + 2 H(+) = 12,18-didecarboxysiroheme + 2 CO2</text>
        <dbReference type="Rhea" id="RHEA:19093"/>
        <dbReference type="ChEBI" id="CHEBI:15378"/>
        <dbReference type="ChEBI" id="CHEBI:16526"/>
        <dbReference type="ChEBI" id="CHEBI:60052"/>
        <dbReference type="ChEBI" id="CHEBI:140497"/>
        <dbReference type="EC" id="4.1.1.111"/>
    </reaction>
</comment>
<evidence type="ECO:0000256" key="3">
    <source>
        <dbReference type="ARBA" id="ARBA00023457"/>
    </source>
</evidence>
<evidence type="ECO:0000256" key="1">
    <source>
        <dbReference type="ARBA" id="ARBA00023239"/>
    </source>
</evidence>
<reference evidence="8 9" key="1">
    <citation type="submission" date="2009-02" db="EMBL/GenBank/DDBJ databases">
        <title>Sequencing of the draft genome and assembly of Dethiobacter alkaliphilus AHT 1.</title>
        <authorList>
            <consortium name="US DOE Joint Genome Institute (JGI-PGF)"/>
            <person name="Lucas S."/>
            <person name="Copeland A."/>
            <person name="Lapidus A."/>
            <person name="Glavina del Rio T."/>
            <person name="Dalin E."/>
            <person name="Tice H."/>
            <person name="Bruce D."/>
            <person name="Goodwin L."/>
            <person name="Pitluck S."/>
            <person name="Larimer F."/>
            <person name="Land M.L."/>
            <person name="Hauser L."/>
            <person name="Muyzer G."/>
        </authorList>
    </citation>
    <scope>NUCLEOTIDE SEQUENCE [LARGE SCALE GENOMIC DNA]</scope>
    <source>
        <strain evidence="8 9">AHT 1</strain>
    </source>
</reference>
<evidence type="ECO:0000259" key="6">
    <source>
        <dbReference type="Pfam" id="PF17805"/>
    </source>
</evidence>
<dbReference type="Pfam" id="PF22451">
    <property type="entry name" value="NirdL-like_HTH"/>
    <property type="match status" value="1"/>
</dbReference>
<dbReference type="Gene3D" id="3.30.70.3460">
    <property type="match status" value="1"/>
</dbReference>
<feature type="domain" description="Siroheme decarboxylase NirL-like HTH" evidence="7">
    <location>
        <begin position="7"/>
        <end position="53"/>
    </location>
</feature>
<dbReference type="OrthoDB" id="9806536at2"/>
<dbReference type="PANTHER" id="PTHR43413:SF1">
    <property type="entry name" value="SIROHEME DECARBOXYLASE NIRL SUBUNIT"/>
    <property type="match status" value="1"/>
</dbReference>
<comment type="pathway">
    <text evidence="2">Porphyrin-containing compound metabolism.</text>
</comment>
<dbReference type="EC" id="4.1.1.111" evidence="4"/>
<gene>
    <name evidence="8" type="ORF">DealDRAFT_1459</name>
</gene>
<comment type="caution">
    <text evidence="8">The sequence shown here is derived from an EMBL/GenBank/DDBJ whole genome shotgun (WGS) entry which is preliminary data.</text>
</comment>
<evidence type="ECO:0000313" key="8">
    <source>
        <dbReference type="EMBL" id="EEG77739.1"/>
    </source>
</evidence>
<dbReference type="InterPro" id="IPR050684">
    <property type="entry name" value="HTH-Siroheme_Decarb"/>
</dbReference>
<evidence type="ECO:0000256" key="2">
    <source>
        <dbReference type="ARBA" id="ARBA00023444"/>
    </source>
</evidence>
<feature type="domain" description="Siroheme decarboxylase AsnC-like ligand binding" evidence="6">
    <location>
        <begin position="63"/>
        <end position="148"/>
    </location>
</feature>
<evidence type="ECO:0000259" key="7">
    <source>
        <dbReference type="Pfam" id="PF22451"/>
    </source>
</evidence>
<evidence type="ECO:0000256" key="4">
    <source>
        <dbReference type="ARBA" id="ARBA00023471"/>
    </source>
</evidence>
<organism evidence="8 9">
    <name type="scientific">Dethiobacter alkaliphilus AHT 1</name>
    <dbReference type="NCBI Taxonomy" id="555088"/>
    <lineage>
        <taxon>Bacteria</taxon>
        <taxon>Bacillati</taxon>
        <taxon>Bacillota</taxon>
        <taxon>Dethiobacteria</taxon>
        <taxon>Dethiobacterales</taxon>
        <taxon>Dethiobacteraceae</taxon>
        <taxon>Dethiobacter</taxon>
    </lineage>
</organism>
<dbReference type="Proteomes" id="UP000006443">
    <property type="component" value="Unassembled WGS sequence"/>
</dbReference>
<dbReference type="InterPro" id="IPR053953">
    <property type="entry name" value="NirdL-like_HTH"/>
</dbReference>
<dbReference type="Pfam" id="PF17805">
    <property type="entry name" value="AsnC_trans_reg2"/>
    <property type="match status" value="1"/>
</dbReference>
<evidence type="ECO:0000256" key="5">
    <source>
        <dbReference type="ARBA" id="ARBA00048470"/>
    </source>
</evidence>
<dbReference type="InterPro" id="IPR040523">
    <property type="entry name" value="AsnC_trans_reg2"/>
</dbReference>
<sequence length="155" mass="17751">MQITDLDKKIISRLQGDLPLQPNPYAAVAEEVGITEEELLQKINAYLKSGILRRMGTILRHHKAGFNANAMCGWNVPAEKVEEVGPIMAQFKEASHVYHRPTYPDWPYNLFTMLHGKSKEDLEEVAAQISKETGITDYKLLYSTKEYKKTSMKYF</sequence>
<dbReference type="PANTHER" id="PTHR43413">
    <property type="entry name" value="TRANSCRIPTIONAL REGULATOR, ASNC FAMILY"/>
    <property type="match status" value="1"/>
</dbReference>
<dbReference type="RefSeq" id="WP_008516220.1">
    <property type="nucleotide sequence ID" value="NZ_ACJM01000006.1"/>
</dbReference>
<keyword evidence="9" id="KW-1185">Reference proteome</keyword>
<protein>
    <recommendedName>
        <fullName evidence="4">siroheme decarboxylase</fullName>
        <ecNumber evidence="4">4.1.1.111</ecNumber>
    </recommendedName>
</protein>
<proteinExistence type="inferred from homology"/>
<dbReference type="eggNOG" id="COG1522">
    <property type="taxonomic scope" value="Bacteria"/>
</dbReference>
<accession>C0GG50</accession>
<dbReference type="AlphaFoldDB" id="C0GG50"/>
<dbReference type="STRING" id="555088.DealDRAFT_1459"/>
<dbReference type="GO" id="GO:0016829">
    <property type="term" value="F:lyase activity"/>
    <property type="evidence" value="ECO:0007669"/>
    <property type="project" value="UniProtKB-KW"/>
</dbReference>